<organism evidence="2 3">
    <name type="scientific">Xylaria bambusicola</name>
    <dbReference type="NCBI Taxonomy" id="326684"/>
    <lineage>
        <taxon>Eukaryota</taxon>
        <taxon>Fungi</taxon>
        <taxon>Dikarya</taxon>
        <taxon>Ascomycota</taxon>
        <taxon>Pezizomycotina</taxon>
        <taxon>Sordariomycetes</taxon>
        <taxon>Xylariomycetidae</taxon>
        <taxon>Xylariales</taxon>
        <taxon>Xylariaceae</taxon>
        <taxon>Xylaria</taxon>
    </lineage>
</organism>
<sequence length="120" mass="13021">MGISTSGGIRGINDTSAASTSVAQLTGFSRKVNGRRWATRQPTVGFPCFPCFLASGGKGQQAFQDNHGGHLHRKRRKDGRLSICRFSNGSDSPAPKGESESTCRWPDKHHVRRLVVTAEP</sequence>
<dbReference type="Proteomes" id="UP001305414">
    <property type="component" value="Unassembled WGS sequence"/>
</dbReference>
<accession>A0AAN7ZDU7</accession>
<feature type="region of interest" description="Disordered" evidence="1">
    <location>
        <begin position="83"/>
        <end position="105"/>
    </location>
</feature>
<gene>
    <name evidence="2" type="ORF">RRF57_012678</name>
</gene>
<evidence type="ECO:0000313" key="2">
    <source>
        <dbReference type="EMBL" id="KAK5636966.1"/>
    </source>
</evidence>
<dbReference type="EMBL" id="JAWHQM010000086">
    <property type="protein sequence ID" value="KAK5636966.1"/>
    <property type="molecule type" value="Genomic_DNA"/>
</dbReference>
<dbReference type="AlphaFoldDB" id="A0AAN7ZDU7"/>
<comment type="caution">
    <text evidence="2">The sequence shown here is derived from an EMBL/GenBank/DDBJ whole genome shotgun (WGS) entry which is preliminary data.</text>
</comment>
<reference evidence="2 3" key="1">
    <citation type="submission" date="2023-10" db="EMBL/GenBank/DDBJ databases">
        <title>Draft genome sequence of Xylaria bambusicola isolate GMP-LS, the root and basal stem rot pathogen of sugarcane in Indonesia.</title>
        <authorList>
            <person name="Selvaraj P."/>
            <person name="Muralishankar V."/>
            <person name="Muruganantham S."/>
            <person name="Sp S."/>
            <person name="Haryani S."/>
            <person name="Lau K.J.X."/>
            <person name="Naqvi N.I."/>
        </authorList>
    </citation>
    <scope>NUCLEOTIDE SEQUENCE [LARGE SCALE GENOMIC DNA]</scope>
    <source>
        <strain evidence="2">GMP-LS</strain>
    </source>
</reference>
<proteinExistence type="predicted"/>
<evidence type="ECO:0000256" key="1">
    <source>
        <dbReference type="SAM" id="MobiDB-lite"/>
    </source>
</evidence>
<keyword evidence="3" id="KW-1185">Reference proteome</keyword>
<name>A0AAN7ZDU7_9PEZI</name>
<protein>
    <submittedName>
        <fullName evidence="2">Uncharacterized protein</fullName>
    </submittedName>
</protein>
<evidence type="ECO:0000313" key="3">
    <source>
        <dbReference type="Proteomes" id="UP001305414"/>
    </source>
</evidence>